<keyword evidence="2" id="KW-1185">Reference proteome</keyword>
<organism evidence="1 2">
    <name type="scientific">Dissostichus mawsoni</name>
    <name type="common">Antarctic cod</name>
    <dbReference type="NCBI Taxonomy" id="36200"/>
    <lineage>
        <taxon>Eukaryota</taxon>
        <taxon>Metazoa</taxon>
        <taxon>Chordata</taxon>
        <taxon>Craniata</taxon>
        <taxon>Vertebrata</taxon>
        <taxon>Euteleostomi</taxon>
        <taxon>Actinopterygii</taxon>
        <taxon>Neopterygii</taxon>
        <taxon>Teleostei</taxon>
        <taxon>Neoteleostei</taxon>
        <taxon>Acanthomorphata</taxon>
        <taxon>Eupercaria</taxon>
        <taxon>Perciformes</taxon>
        <taxon>Notothenioidei</taxon>
        <taxon>Nototheniidae</taxon>
        <taxon>Dissostichus</taxon>
    </lineage>
</organism>
<dbReference type="AlphaFoldDB" id="A0A7J5Y0J4"/>
<protein>
    <submittedName>
        <fullName evidence="1">Uncharacterized protein</fullName>
    </submittedName>
</protein>
<accession>A0A7J5Y0J4</accession>
<proteinExistence type="predicted"/>
<name>A0A7J5Y0J4_DISMA</name>
<gene>
    <name evidence="1" type="ORF">F7725_024534</name>
</gene>
<evidence type="ECO:0000313" key="2">
    <source>
        <dbReference type="Proteomes" id="UP000518266"/>
    </source>
</evidence>
<dbReference type="Proteomes" id="UP000518266">
    <property type="component" value="Unassembled WGS sequence"/>
</dbReference>
<comment type="caution">
    <text evidence="1">The sequence shown here is derived from an EMBL/GenBank/DDBJ whole genome shotgun (WGS) entry which is preliminary data.</text>
</comment>
<dbReference type="EMBL" id="JAAKFY010000019">
    <property type="protein sequence ID" value="KAF3842583.1"/>
    <property type="molecule type" value="Genomic_DNA"/>
</dbReference>
<evidence type="ECO:0000313" key="1">
    <source>
        <dbReference type="EMBL" id="KAF3842583.1"/>
    </source>
</evidence>
<reference evidence="1 2" key="1">
    <citation type="submission" date="2020-03" db="EMBL/GenBank/DDBJ databases">
        <title>Dissostichus mawsoni Genome sequencing and assembly.</title>
        <authorList>
            <person name="Park H."/>
        </authorList>
    </citation>
    <scope>NUCLEOTIDE SEQUENCE [LARGE SCALE GENOMIC DNA]</scope>
    <source>
        <strain evidence="1">DM0001</strain>
        <tissue evidence="1">Muscle</tissue>
    </source>
</reference>
<sequence>MPAVFHPNGTYISENSKVLKVRTQPFFPASTEQFKCKISQCEAPGAVAHNSGCVSFYGLLLNVFSTGKTSHTGQISSRALLQRQWPLQ</sequence>